<keyword evidence="2" id="KW-1185">Reference proteome</keyword>
<organism evidence="1 2">
    <name type="scientific">Amorphotheca resinae ATCC 22711</name>
    <dbReference type="NCBI Taxonomy" id="857342"/>
    <lineage>
        <taxon>Eukaryota</taxon>
        <taxon>Fungi</taxon>
        <taxon>Dikarya</taxon>
        <taxon>Ascomycota</taxon>
        <taxon>Pezizomycotina</taxon>
        <taxon>Leotiomycetes</taxon>
        <taxon>Helotiales</taxon>
        <taxon>Amorphothecaceae</taxon>
        <taxon>Amorphotheca</taxon>
    </lineage>
</organism>
<dbReference type="InParanoid" id="A0A2T3AVG3"/>
<gene>
    <name evidence="1" type="ORF">M430DRAFT_173704</name>
</gene>
<dbReference type="Gene3D" id="6.10.110.10">
    <property type="match status" value="1"/>
</dbReference>
<proteinExistence type="predicted"/>
<evidence type="ECO:0000313" key="2">
    <source>
        <dbReference type="Proteomes" id="UP000241818"/>
    </source>
</evidence>
<dbReference type="OrthoDB" id="1668230at2759"/>
<dbReference type="AlphaFoldDB" id="A0A2T3AVG3"/>
<evidence type="ECO:0000313" key="1">
    <source>
        <dbReference type="EMBL" id="PSS12655.1"/>
    </source>
</evidence>
<dbReference type="GeneID" id="36571738"/>
<dbReference type="STRING" id="857342.A0A2T3AVG3"/>
<sequence length="248" mass="25260">MLSHLGSDVEEEYIRSCFVKGEFPGDVWGLECAVKILACWCPGFAEDLLVAHGENESVLSKFASYFASCAKKHPILFGIQVAGGIMSLASIAAVPVLGVVGFGAAGPIAGSTAAAWQSGIGLVKAGSIYAWCQSAAMGGAAMGHIVATGVAGVSGAVGATTVAGALDVIAISESELKEIFMKAWKREGGAAMGGSLATDLAGVSVAVGAIVEGALDGIDIPAPELKEKFLKAWKRDLGETQQVMTTRL</sequence>
<dbReference type="InterPro" id="IPR038213">
    <property type="entry name" value="IFI6/IFI27-like_sf"/>
</dbReference>
<dbReference type="EMBL" id="KZ679015">
    <property type="protein sequence ID" value="PSS12655.1"/>
    <property type="molecule type" value="Genomic_DNA"/>
</dbReference>
<reference evidence="1 2" key="1">
    <citation type="journal article" date="2018" name="New Phytol.">
        <title>Comparative genomics and transcriptomics depict ericoid mycorrhizal fungi as versatile saprotrophs and plant mutualists.</title>
        <authorList>
            <person name="Martino E."/>
            <person name="Morin E."/>
            <person name="Grelet G.A."/>
            <person name="Kuo A."/>
            <person name="Kohler A."/>
            <person name="Daghino S."/>
            <person name="Barry K.W."/>
            <person name="Cichocki N."/>
            <person name="Clum A."/>
            <person name="Dockter R.B."/>
            <person name="Hainaut M."/>
            <person name="Kuo R.C."/>
            <person name="LaButti K."/>
            <person name="Lindahl B.D."/>
            <person name="Lindquist E.A."/>
            <person name="Lipzen A."/>
            <person name="Khouja H.R."/>
            <person name="Magnuson J."/>
            <person name="Murat C."/>
            <person name="Ohm R.A."/>
            <person name="Singer S.W."/>
            <person name="Spatafora J.W."/>
            <person name="Wang M."/>
            <person name="Veneault-Fourrey C."/>
            <person name="Henrissat B."/>
            <person name="Grigoriev I.V."/>
            <person name="Martin F.M."/>
            <person name="Perotto S."/>
        </authorList>
    </citation>
    <scope>NUCLEOTIDE SEQUENCE [LARGE SCALE GENOMIC DNA]</scope>
    <source>
        <strain evidence="1 2">ATCC 22711</strain>
    </source>
</reference>
<name>A0A2T3AVG3_AMORE</name>
<protein>
    <submittedName>
        <fullName evidence="1">Uncharacterized protein</fullName>
    </submittedName>
</protein>
<accession>A0A2T3AVG3</accession>
<dbReference type="Proteomes" id="UP000241818">
    <property type="component" value="Unassembled WGS sequence"/>
</dbReference>
<dbReference type="RefSeq" id="XP_024718653.1">
    <property type="nucleotide sequence ID" value="XM_024863657.1"/>
</dbReference>